<evidence type="ECO:0000313" key="3">
    <source>
        <dbReference type="EMBL" id="MVO10243.1"/>
    </source>
</evidence>
<sequence length="642" mass="73410">MQFKHPEILYFLFLLVIPILVHLFQLRRFKKEYFTNVKLLRQLQQQTRKSSTIKKWLLLATRLLLLAFLILAFAQPFFTAKESKSKDNELIILLDNSFSMQAKGSRGELLKRSIQDILEAFPENQTFSILTTNTAFWDVDRKTIQTELQKIDYSALPFELDYLLTQVATKKPNTKKDYLIITDAVGLQSKKMEPVFAENEVYFMHPKAENKNNISIEKVTLSQVLETFYEITIALKSYGKNTEPVSLAVYNQENVIAKSQVTFDTNEKELKINIPKAAFHGKVVLEDNSLTYDNAYYFSISQPKKQNVICIGTPEKNKFLHKILTDKEFVVTNTELAQLNYNAIENQQTIILNEIKEIPQALATTLASFYSKGGSVIVIPSEETNVQNINSFLKNFGSLQLAPINKTEKQITKISFNHPLYKNVFEKKITNFQYPKVNQYFPSSGKGLPILQLEDQANFAFSVTNTLGNLYVFTAPLNKQNSNFQNSPLIVPTIYNMAQAKNNSKTNTFTIGENETLVLEAALSKDEVVSVTNTTYSFIPQQQIISTKVKLSFGDYPEKAGNYSVKQAENDIQEISFNYTRTESDLNNENNTLFDKATSVNDVTTVLNDLESKRTDTSLWKWFILGTLLFLLIELLIQKFVK</sequence>
<dbReference type="PANTHER" id="PTHR37464:SF1">
    <property type="entry name" value="BLL2463 PROTEIN"/>
    <property type="match status" value="1"/>
</dbReference>
<reference evidence="4" key="1">
    <citation type="submission" date="2019-05" db="EMBL/GenBank/DDBJ databases">
        <title>Flavobacterium profundi sp. nov., isolated from a deep-sea seamount.</title>
        <authorList>
            <person name="Zhang D.-C."/>
        </authorList>
    </citation>
    <scope>NUCLEOTIDE SEQUENCE [LARGE SCALE GENOMIC DNA]</scope>
    <source>
        <strain evidence="4">TP390</strain>
    </source>
</reference>
<dbReference type="OrthoDB" id="9810200at2"/>
<organism evidence="3 4">
    <name type="scientific">Flavobacterium profundi</name>
    <dbReference type="NCBI Taxonomy" id="1774945"/>
    <lineage>
        <taxon>Bacteria</taxon>
        <taxon>Pseudomonadati</taxon>
        <taxon>Bacteroidota</taxon>
        <taxon>Flavobacteriia</taxon>
        <taxon>Flavobacteriales</taxon>
        <taxon>Flavobacteriaceae</taxon>
        <taxon>Flavobacterium</taxon>
    </lineage>
</organism>
<feature type="transmembrane region" description="Helical" evidence="1">
    <location>
        <begin position="6"/>
        <end position="24"/>
    </location>
</feature>
<evidence type="ECO:0000313" key="4">
    <source>
        <dbReference type="Proteomes" id="UP000431264"/>
    </source>
</evidence>
<keyword evidence="1" id="KW-1133">Transmembrane helix</keyword>
<gene>
    <name evidence="3" type="ORF">GOQ30_13805</name>
</gene>
<feature type="domain" description="Aerotolerance regulator N-terminal" evidence="2">
    <location>
        <begin position="1"/>
        <end position="76"/>
    </location>
</feature>
<dbReference type="EMBL" id="WQLW01000011">
    <property type="protein sequence ID" value="MVO10243.1"/>
    <property type="molecule type" value="Genomic_DNA"/>
</dbReference>
<accession>A0A6I4ITP9</accession>
<keyword evidence="1" id="KW-0472">Membrane</keyword>
<dbReference type="PANTHER" id="PTHR37464">
    <property type="entry name" value="BLL2463 PROTEIN"/>
    <property type="match status" value="1"/>
</dbReference>
<comment type="caution">
    <text evidence="3">The sequence shown here is derived from an EMBL/GenBank/DDBJ whole genome shotgun (WGS) entry which is preliminary data.</text>
</comment>
<dbReference type="Proteomes" id="UP000431264">
    <property type="component" value="Unassembled WGS sequence"/>
</dbReference>
<keyword evidence="1" id="KW-0812">Transmembrane</keyword>
<dbReference type="InterPro" id="IPR036465">
    <property type="entry name" value="vWFA_dom_sf"/>
</dbReference>
<dbReference type="SUPFAM" id="SSF53300">
    <property type="entry name" value="vWA-like"/>
    <property type="match status" value="1"/>
</dbReference>
<protein>
    <recommendedName>
        <fullName evidence="2">Aerotolerance regulator N-terminal domain-containing protein</fullName>
    </recommendedName>
</protein>
<dbReference type="Pfam" id="PF07584">
    <property type="entry name" value="BatA"/>
    <property type="match status" value="1"/>
</dbReference>
<dbReference type="RefSeq" id="WP_140998672.1">
    <property type="nucleotide sequence ID" value="NZ_VDCZ01000011.1"/>
</dbReference>
<dbReference type="InterPro" id="IPR024163">
    <property type="entry name" value="Aerotolerance_reg_N"/>
</dbReference>
<feature type="transmembrane region" description="Helical" evidence="1">
    <location>
        <begin position="56"/>
        <end position="78"/>
    </location>
</feature>
<dbReference type="AlphaFoldDB" id="A0A6I4ITP9"/>
<name>A0A6I4ITP9_9FLAO</name>
<dbReference type="InterPro" id="IPR011933">
    <property type="entry name" value="Double_TM_dom"/>
</dbReference>
<dbReference type="NCBIfam" id="TIGR02226">
    <property type="entry name" value="two_anch"/>
    <property type="match status" value="1"/>
</dbReference>
<proteinExistence type="predicted"/>
<keyword evidence="4" id="KW-1185">Reference proteome</keyword>
<evidence type="ECO:0000256" key="1">
    <source>
        <dbReference type="SAM" id="Phobius"/>
    </source>
</evidence>
<evidence type="ECO:0000259" key="2">
    <source>
        <dbReference type="Pfam" id="PF07584"/>
    </source>
</evidence>